<evidence type="ECO:0000259" key="9">
    <source>
        <dbReference type="PROSITE" id="PS50850"/>
    </source>
</evidence>
<keyword evidence="3" id="KW-0813">Transport</keyword>
<evidence type="ECO:0000256" key="7">
    <source>
        <dbReference type="SAM" id="MobiDB-lite"/>
    </source>
</evidence>
<dbReference type="InterPro" id="IPR036259">
    <property type="entry name" value="MFS_trans_sf"/>
</dbReference>
<sequence>MQPEKPAVGEQEGLPELTSSPPSAQPEVAQRPSHAEAPARQNHLVFRYLREKKPLPSPRRARWIVAALYLIMTLAGWETGSSAPLLPFLQEYYNISYLVMSVIFITGFVGSMISASLNVYLTDRLGFGLVAPLGTVCFAIGYVISSTGGPYPLFALAFVFNGIGFGLQDAQINALTARLPNPNAKMALLHSFFGLGGTVAPFISTPFVQHFPKKPYLLYTINLAVALLTLSVETAVFRGQTEEQLTGKPERMAESTESKTEAPMPLAEMGTAEAEAAHRGAESQVPSRPLLSSSAKMKIILTTPAVYVFVLHAFLYVGIETTIGSWAPTYLIQVRGADSNAGYVTSGFWGGLTIGRVILIPFTARLGNRWAVFVYSVISLGLQLVVWLVPNYICSAVCICFIGFFLAPIFPAAIVLITEIIPEELHVGVIGMFGTIGGAGAAATPFILGAIADRFGFWVMGPYMTAGLAASIVLWTFVPRRKKHLD</sequence>
<feature type="transmembrane region" description="Helical" evidence="8">
    <location>
        <begin position="339"/>
        <end position="359"/>
    </location>
</feature>
<protein>
    <submittedName>
        <fullName evidence="10">Major facilitator superfamily domain-containing protein</fullName>
    </submittedName>
</protein>
<dbReference type="FunFam" id="1.20.1250.20:FF:000286">
    <property type="entry name" value="MFS efflux transporter"/>
    <property type="match status" value="1"/>
</dbReference>
<feature type="transmembrane region" description="Helical" evidence="8">
    <location>
        <begin position="371"/>
        <end position="390"/>
    </location>
</feature>
<feature type="transmembrane region" description="Helical" evidence="8">
    <location>
        <begin position="396"/>
        <end position="417"/>
    </location>
</feature>
<feature type="domain" description="Major facilitator superfamily (MFS) profile" evidence="9">
    <location>
        <begin position="64"/>
        <end position="482"/>
    </location>
</feature>
<dbReference type="AlphaFoldDB" id="A0AAD9FPW9"/>
<evidence type="ECO:0000256" key="6">
    <source>
        <dbReference type="ARBA" id="ARBA00023136"/>
    </source>
</evidence>
<dbReference type="Gene3D" id="1.20.1250.20">
    <property type="entry name" value="MFS general substrate transporter like domains"/>
    <property type="match status" value="1"/>
</dbReference>
<evidence type="ECO:0000313" key="11">
    <source>
        <dbReference type="Proteomes" id="UP001182556"/>
    </source>
</evidence>
<dbReference type="PANTHER" id="PTHR23514">
    <property type="entry name" value="BYPASS OF STOP CODON PROTEIN 6"/>
    <property type="match status" value="1"/>
</dbReference>
<comment type="caution">
    <text evidence="10">The sequence shown here is derived from an EMBL/GenBank/DDBJ whole genome shotgun (WGS) entry which is preliminary data.</text>
</comment>
<feature type="region of interest" description="Disordered" evidence="7">
    <location>
        <begin position="1"/>
        <end position="36"/>
    </location>
</feature>
<proteinExistence type="inferred from homology"/>
<comment type="subcellular location">
    <subcellularLocation>
        <location evidence="1">Endomembrane system</location>
        <topology evidence="1">Multi-pass membrane protein</topology>
    </subcellularLocation>
</comment>
<feature type="transmembrane region" description="Helical" evidence="8">
    <location>
        <begin position="151"/>
        <end position="167"/>
    </location>
</feature>
<organism evidence="10 11">
    <name type="scientific">Papiliotrema laurentii</name>
    <name type="common">Cryptococcus laurentii</name>
    <dbReference type="NCBI Taxonomy" id="5418"/>
    <lineage>
        <taxon>Eukaryota</taxon>
        <taxon>Fungi</taxon>
        <taxon>Dikarya</taxon>
        <taxon>Basidiomycota</taxon>
        <taxon>Agaricomycotina</taxon>
        <taxon>Tremellomycetes</taxon>
        <taxon>Tremellales</taxon>
        <taxon>Rhynchogastremaceae</taxon>
        <taxon>Papiliotrema</taxon>
    </lineage>
</organism>
<feature type="transmembrane region" description="Helical" evidence="8">
    <location>
        <begin position="127"/>
        <end position="145"/>
    </location>
</feature>
<accession>A0AAD9FPW9</accession>
<name>A0AAD9FPW9_PAPLA</name>
<keyword evidence="4 8" id="KW-0812">Transmembrane</keyword>
<evidence type="ECO:0000256" key="1">
    <source>
        <dbReference type="ARBA" id="ARBA00004127"/>
    </source>
</evidence>
<dbReference type="GO" id="GO:0012505">
    <property type="term" value="C:endomembrane system"/>
    <property type="evidence" value="ECO:0007669"/>
    <property type="project" value="UniProtKB-SubCell"/>
</dbReference>
<dbReference type="GO" id="GO:0016020">
    <property type="term" value="C:membrane"/>
    <property type="evidence" value="ECO:0007669"/>
    <property type="project" value="TreeGrafter"/>
</dbReference>
<feature type="transmembrane region" description="Helical" evidence="8">
    <location>
        <begin position="97"/>
        <end position="120"/>
    </location>
</feature>
<gene>
    <name evidence="10" type="ORF">DB88DRAFT_502106</name>
</gene>
<evidence type="ECO:0000256" key="4">
    <source>
        <dbReference type="ARBA" id="ARBA00022692"/>
    </source>
</evidence>
<feature type="transmembrane region" description="Helical" evidence="8">
    <location>
        <begin position="299"/>
        <end position="319"/>
    </location>
</feature>
<dbReference type="PROSITE" id="PS50850">
    <property type="entry name" value="MFS"/>
    <property type="match status" value="1"/>
</dbReference>
<dbReference type="PANTHER" id="PTHR23514:SF3">
    <property type="entry name" value="BYPASS OF STOP CODON PROTEIN 6"/>
    <property type="match status" value="1"/>
</dbReference>
<reference evidence="10" key="1">
    <citation type="submission" date="2023-02" db="EMBL/GenBank/DDBJ databases">
        <title>Identification and recombinant expression of a fungal hydrolase from Papiliotrema laurentii that hydrolyzes apple cutin and clears colloidal polyester polyurethane.</title>
        <authorList>
            <consortium name="DOE Joint Genome Institute"/>
            <person name="Roman V.A."/>
            <person name="Bojanowski C."/>
            <person name="Crable B.R."/>
            <person name="Wagner D.N."/>
            <person name="Hung C.S."/>
            <person name="Nadeau L.J."/>
            <person name="Schratz L."/>
            <person name="Haridas S."/>
            <person name="Pangilinan J."/>
            <person name="Lipzen A."/>
            <person name="Na H."/>
            <person name="Yan M."/>
            <person name="Ng V."/>
            <person name="Grigoriev I.V."/>
            <person name="Spatafora J.W."/>
            <person name="Barlow D."/>
            <person name="Biffinger J."/>
            <person name="Kelley-Loughnane N."/>
            <person name="Varaljay V.A."/>
            <person name="Crookes-Goodson W.J."/>
        </authorList>
    </citation>
    <scope>NUCLEOTIDE SEQUENCE</scope>
    <source>
        <strain evidence="10">5307AH</strain>
    </source>
</reference>
<dbReference type="InterPro" id="IPR051788">
    <property type="entry name" value="MFS_Transporter"/>
</dbReference>
<feature type="transmembrane region" description="Helical" evidence="8">
    <location>
        <begin position="216"/>
        <end position="237"/>
    </location>
</feature>
<evidence type="ECO:0000256" key="2">
    <source>
        <dbReference type="ARBA" id="ARBA00008335"/>
    </source>
</evidence>
<feature type="transmembrane region" description="Helical" evidence="8">
    <location>
        <begin position="60"/>
        <end position="77"/>
    </location>
</feature>
<feature type="transmembrane region" description="Helical" evidence="8">
    <location>
        <begin position="429"/>
        <end position="451"/>
    </location>
</feature>
<comment type="similarity">
    <text evidence="2">Belongs to the major facilitator superfamily.</text>
</comment>
<feature type="region of interest" description="Disordered" evidence="7">
    <location>
        <begin position="242"/>
        <end position="265"/>
    </location>
</feature>
<evidence type="ECO:0000256" key="3">
    <source>
        <dbReference type="ARBA" id="ARBA00022448"/>
    </source>
</evidence>
<dbReference type="GO" id="GO:0022857">
    <property type="term" value="F:transmembrane transporter activity"/>
    <property type="evidence" value="ECO:0007669"/>
    <property type="project" value="InterPro"/>
</dbReference>
<evidence type="ECO:0000256" key="8">
    <source>
        <dbReference type="SAM" id="Phobius"/>
    </source>
</evidence>
<feature type="compositionally biased region" description="Basic and acidic residues" evidence="7">
    <location>
        <begin position="248"/>
        <end position="260"/>
    </location>
</feature>
<evidence type="ECO:0000256" key="5">
    <source>
        <dbReference type="ARBA" id="ARBA00022989"/>
    </source>
</evidence>
<dbReference type="Proteomes" id="UP001182556">
    <property type="component" value="Unassembled WGS sequence"/>
</dbReference>
<keyword evidence="11" id="KW-1185">Reference proteome</keyword>
<dbReference type="InterPro" id="IPR020846">
    <property type="entry name" value="MFS_dom"/>
</dbReference>
<dbReference type="SUPFAM" id="SSF103473">
    <property type="entry name" value="MFS general substrate transporter"/>
    <property type="match status" value="1"/>
</dbReference>
<feature type="transmembrane region" description="Helical" evidence="8">
    <location>
        <begin position="187"/>
        <end position="204"/>
    </location>
</feature>
<keyword evidence="6 8" id="KW-0472">Membrane</keyword>
<keyword evidence="5 8" id="KW-1133">Transmembrane helix</keyword>
<dbReference type="Pfam" id="PF07690">
    <property type="entry name" value="MFS_1"/>
    <property type="match status" value="1"/>
</dbReference>
<dbReference type="EMBL" id="JAODAN010000012">
    <property type="protein sequence ID" value="KAK1921072.1"/>
    <property type="molecule type" value="Genomic_DNA"/>
</dbReference>
<dbReference type="InterPro" id="IPR011701">
    <property type="entry name" value="MFS"/>
</dbReference>
<feature type="transmembrane region" description="Helical" evidence="8">
    <location>
        <begin position="457"/>
        <end position="478"/>
    </location>
</feature>
<evidence type="ECO:0000313" key="10">
    <source>
        <dbReference type="EMBL" id="KAK1921072.1"/>
    </source>
</evidence>